<reference evidence="1 2" key="1">
    <citation type="submission" date="2019-02" db="EMBL/GenBank/DDBJ databases">
        <title>Planctomycetal bacteria perform biofilm scaping via a novel small molecule.</title>
        <authorList>
            <person name="Jeske O."/>
            <person name="Boedeker C."/>
            <person name="Wiegand S."/>
            <person name="Breitling P."/>
            <person name="Kallscheuer N."/>
            <person name="Jogler M."/>
            <person name="Rohde M."/>
            <person name="Petersen J."/>
            <person name="Medema M.H."/>
            <person name="Surup F."/>
            <person name="Jogler C."/>
        </authorList>
    </citation>
    <scope>NUCLEOTIDE SEQUENCE [LARGE SCALE GENOMIC DNA]</scope>
    <source>
        <strain evidence="1 2">Mal15</strain>
    </source>
</reference>
<dbReference type="AlphaFoldDB" id="A0A5B9MCR4"/>
<accession>A0A5B9MCR4</accession>
<dbReference type="EMBL" id="CP036264">
    <property type="protein sequence ID" value="QEF98026.1"/>
    <property type="molecule type" value="Genomic_DNA"/>
</dbReference>
<keyword evidence="2" id="KW-1185">Reference proteome</keyword>
<name>A0A5B9MCR4_9BACT</name>
<dbReference type="Proteomes" id="UP000321353">
    <property type="component" value="Chromosome"/>
</dbReference>
<protein>
    <submittedName>
        <fullName evidence="1">Uncharacterized protein</fullName>
    </submittedName>
</protein>
<proteinExistence type="predicted"/>
<sequence>MIRGRMISAIVHLYARDARAVPCLVEQEFSQAPPRALHAVCVAGATPARASQGGALERGPAAAQSTPIILPSIVLPLPGLTDACCQPNGFRAFARLASR</sequence>
<organism evidence="1 2">
    <name type="scientific">Stieleria maiorica</name>
    <dbReference type="NCBI Taxonomy" id="2795974"/>
    <lineage>
        <taxon>Bacteria</taxon>
        <taxon>Pseudomonadati</taxon>
        <taxon>Planctomycetota</taxon>
        <taxon>Planctomycetia</taxon>
        <taxon>Pirellulales</taxon>
        <taxon>Pirellulaceae</taxon>
        <taxon>Stieleria</taxon>
    </lineage>
</organism>
<dbReference type="KEGG" id="smam:Mal15_20730"/>
<evidence type="ECO:0000313" key="1">
    <source>
        <dbReference type="EMBL" id="QEF98026.1"/>
    </source>
</evidence>
<evidence type="ECO:0000313" key="2">
    <source>
        <dbReference type="Proteomes" id="UP000321353"/>
    </source>
</evidence>
<gene>
    <name evidence="1" type="ORF">Mal15_20730</name>
</gene>